<feature type="transmembrane region" description="Helical" evidence="1">
    <location>
        <begin position="52"/>
        <end position="73"/>
    </location>
</feature>
<reference evidence="3" key="1">
    <citation type="submission" date="2023-06" db="EMBL/GenBank/DDBJ databases">
        <title>Genome-scale phylogeny and comparative genomics of the fungal order Sordariales.</title>
        <authorList>
            <consortium name="Lawrence Berkeley National Laboratory"/>
            <person name="Hensen N."/>
            <person name="Bonometti L."/>
            <person name="Westerberg I."/>
            <person name="Brannstrom I.O."/>
            <person name="Guillou S."/>
            <person name="Cros-Aarteil S."/>
            <person name="Calhoun S."/>
            <person name="Haridas S."/>
            <person name="Kuo A."/>
            <person name="Mondo S."/>
            <person name="Pangilinan J."/>
            <person name="Riley R."/>
            <person name="LaButti K."/>
            <person name="Andreopoulos B."/>
            <person name="Lipzen A."/>
            <person name="Chen C."/>
            <person name="Yanf M."/>
            <person name="Daum C."/>
            <person name="Ng V."/>
            <person name="Clum A."/>
            <person name="Steindorff A."/>
            <person name="Ohm R."/>
            <person name="Martin F."/>
            <person name="Silar P."/>
            <person name="Natvig D."/>
            <person name="Lalanne C."/>
            <person name="Gautier V."/>
            <person name="Ament-velasquez S.L."/>
            <person name="Kruys A."/>
            <person name="Hutchinson M.I."/>
            <person name="Powell A.J."/>
            <person name="Barry K."/>
            <person name="Miller A.N."/>
            <person name="Grigoriev I.V."/>
            <person name="Debuchy R."/>
            <person name="Gladieux P."/>
            <person name="Thoren M.H."/>
            <person name="Johannesson H."/>
        </authorList>
    </citation>
    <scope>NUCLEOTIDE SEQUENCE</scope>
    <source>
        <strain evidence="3">SMH3391-2</strain>
    </source>
</reference>
<evidence type="ECO:0000313" key="3">
    <source>
        <dbReference type="EMBL" id="KAK0628380.1"/>
    </source>
</evidence>
<protein>
    <recommendedName>
        <fullName evidence="2">Rhodopsin domain-containing protein</fullName>
    </recommendedName>
</protein>
<accession>A0AA39X7W8</accession>
<feature type="transmembrane region" description="Helical" evidence="1">
    <location>
        <begin position="102"/>
        <end position="127"/>
    </location>
</feature>
<name>A0AA39X7W8_9PEZI</name>
<comment type="caution">
    <text evidence="3">The sequence shown here is derived from an EMBL/GenBank/DDBJ whole genome shotgun (WGS) entry which is preliminary data.</text>
</comment>
<keyword evidence="4" id="KW-1185">Reference proteome</keyword>
<keyword evidence="1" id="KW-0472">Membrane</keyword>
<evidence type="ECO:0000256" key="1">
    <source>
        <dbReference type="SAM" id="Phobius"/>
    </source>
</evidence>
<feature type="transmembrane region" description="Helical" evidence="1">
    <location>
        <begin position="186"/>
        <end position="212"/>
    </location>
</feature>
<dbReference type="EMBL" id="JAULSR010000002">
    <property type="protein sequence ID" value="KAK0628380.1"/>
    <property type="molecule type" value="Genomic_DNA"/>
</dbReference>
<dbReference type="Proteomes" id="UP001174934">
    <property type="component" value="Unassembled WGS sequence"/>
</dbReference>
<gene>
    <name evidence="3" type="ORF">B0T17DRAFT_505061</name>
</gene>
<feature type="domain" description="Rhodopsin" evidence="2">
    <location>
        <begin position="37"/>
        <end position="198"/>
    </location>
</feature>
<dbReference type="Pfam" id="PF20684">
    <property type="entry name" value="Fung_rhodopsin"/>
    <property type="match status" value="1"/>
</dbReference>
<evidence type="ECO:0000259" key="2">
    <source>
        <dbReference type="Pfam" id="PF20684"/>
    </source>
</evidence>
<sequence>MSSDHSGYIIQPAGSSSITEDTFYLFVGICTTSFLTRAYIRWICFHRLLVEDWLMLVALMLHNGEAILAQIFVRHSFVMEAAERGDYPVVTPEFFNNSRRGLVALFTVTVATTVSVTIVKINFLLFFRRLGNSIRAFTIAWWLVLIFTVGGSLVQIGMIDFQWLSGQPEYIFSANYTSEDALKRNYFNAIFSVVVDAISDAMTYIVACIVSFRTLFVHKGNQNSERYRQQQQRDEAYRSAMRRRGWRSKAREFHDSVLETCKDIEGSWSLSEDSYAMGRGGLPMPPSGLMTVDFSNDDN</sequence>
<evidence type="ECO:0000313" key="4">
    <source>
        <dbReference type="Proteomes" id="UP001174934"/>
    </source>
</evidence>
<keyword evidence="1" id="KW-1133">Transmembrane helix</keyword>
<feature type="transmembrane region" description="Helical" evidence="1">
    <location>
        <begin position="22"/>
        <end position="40"/>
    </location>
</feature>
<dbReference type="AlphaFoldDB" id="A0AA39X7W8"/>
<proteinExistence type="predicted"/>
<organism evidence="3 4">
    <name type="scientific">Bombardia bombarda</name>
    <dbReference type="NCBI Taxonomy" id="252184"/>
    <lineage>
        <taxon>Eukaryota</taxon>
        <taxon>Fungi</taxon>
        <taxon>Dikarya</taxon>
        <taxon>Ascomycota</taxon>
        <taxon>Pezizomycotina</taxon>
        <taxon>Sordariomycetes</taxon>
        <taxon>Sordariomycetidae</taxon>
        <taxon>Sordariales</taxon>
        <taxon>Lasiosphaeriaceae</taxon>
        <taxon>Bombardia</taxon>
    </lineage>
</organism>
<dbReference type="InterPro" id="IPR049326">
    <property type="entry name" value="Rhodopsin_dom_fungi"/>
</dbReference>
<feature type="transmembrane region" description="Helical" evidence="1">
    <location>
        <begin position="139"/>
        <end position="159"/>
    </location>
</feature>
<keyword evidence="1" id="KW-0812">Transmembrane</keyword>